<dbReference type="PANTHER" id="PTHR34686">
    <property type="entry name" value="MATERNAL EFFECT EMBRYO ARREST PROTEIN"/>
    <property type="match status" value="1"/>
</dbReference>
<dbReference type="PANTHER" id="PTHR34686:SF5">
    <property type="entry name" value="OS05G0451300 PROTEIN"/>
    <property type="match status" value="1"/>
</dbReference>
<dbReference type="AlphaFoldDB" id="A0AAD8J3Z9"/>
<comment type="caution">
    <text evidence="2">The sequence shown here is derived from an EMBL/GenBank/DDBJ whole genome shotgun (WGS) entry which is preliminary data.</text>
</comment>
<accession>A0AAD8J3Z9</accession>
<reference evidence="2" key="2">
    <citation type="submission" date="2023-05" db="EMBL/GenBank/DDBJ databases">
        <authorList>
            <person name="Schelkunov M.I."/>
        </authorList>
    </citation>
    <scope>NUCLEOTIDE SEQUENCE</scope>
    <source>
        <strain evidence="2">Hsosn_3</strain>
        <tissue evidence="2">Leaf</tissue>
    </source>
</reference>
<dbReference type="Proteomes" id="UP001237642">
    <property type="component" value="Unassembled WGS sequence"/>
</dbReference>
<dbReference type="EMBL" id="JAUIZM010000002">
    <property type="protein sequence ID" value="KAK1396758.1"/>
    <property type="molecule type" value="Genomic_DNA"/>
</dbReference>
<gene>
    <name evidence="2" type="ORF">POM88_006621</name>
</gene>
<evidence type="ECO:0000313" key="2">
    <source>
        <dbReference type="EMBL" id="KAK1396758.1"/>
    </source>
</evidence>
<feature type="compositionally biased region" description="Basic and acidic residues" evidence="1">
    <location>
        <begin position="1"/>
        <end position="30"/>
    </location>
</feature>
<keyword evidence="3" id="KW-1185">Reference proteome</keyword>
<feature type="compositionally biased region" description="Basic and acidic residues" evidence="1">
    <location>
        <begin position="161"/>
        <end position="170"/>
    </location>
</feature>
<sequence>MEKFERPSRSDARLSNEEASKIEGETREYFDGIAPHRHAKPQRSEYSSKYNDDAQFDGHENDVIPEYLEFQHLEKDDPQKLVYKGSKVAEEFVETEYYKDLTGIDKQHHTTGTGFIKMDNNSGESFSLNSDSITDELHASCKGNPATNDWIPASENTADFVSDKPGRSEN</sequence>
<name>A0AAD8J3Z9_9APIA</name>
<proteinExistence type="predicted"/>
<organism evidence="2 3">
    <name type="scientific">Heracleum sosnowskyi</name>
    <dbReference type="NCBI Taxonomy" id="360622"/>
    <lineage>
        <taxon>Eukaryota</taxon>
        <taxon>Viridiplantae</taxon>
        <taxon>Streptophyta</taxon>
        <taxon>Embryophyta</taxon>
        <taxon>Tracheophyta</taxon>
        <taxon>Spermatophyta</taxon>
        <taxon>Magnoliopsida</taxon>
        <taxon>eudicotyledons</taxon>
        <taxon>Gunneridae</taxon>
        <taxon>Pentapetalae</taxon>
        <taxon>asterids</taxon>
        <taxon>campanulids</taxon>
        <taxon>Apiales</taxon>
        <taxon>Apiaceae</taxon>
        <taxon>Apioideae</taxon>
        <taxon>apioid superclade</taxon>
        <taxon>Tordylieae</taxon>
        <taxon>Tordyliinae</taxon>
        <taxon>Heracleum</taxon>
    </lineage>
</organism>
<feature type="region of interest" description="Disordered" evidence="1">
    <location>
        <begin position="145"/>
        <end position="170"/>
    </location>
</feature>
<feature type="region of interest" description="Disordered" evidence="1">
    <location>
        <begin position="1"/>
        <end position="58"/>
    </location>
</feature>
<protein>
    <submittedName>
        <fullName evidence="2">Maternal effect embryo arrest</fullName>
    </submittedName>
</protein>
<evidence type="ECO:0000256" key="1">
    <source>
        <dbReference type="SAM" id="MobiDB-lite"/>
    </source>
</evidence>
<reference evidence="2" key="1">
    <citation type="submission" date="2023-02" db="EMBL/GenBank/DDBJ databases">
        <title>Genome of toxic invasive species Heracleum sosnowskyi carries increased number of genes despite the absence of recent whole-genome duplications.</title>
        <authorList>
            <person name="Schelkunov M."/>
            <person name="Shtratnikova V."/>
            <person name="Makarenko M."/>
            <person name="Klepikova A."/>
            <person name="Omelchenko D."/>
            <person name="Novikova G."/>
            <person name="Obukhova E."/>
            <person name="Bogdanov V."/>
            <person name="Penin A."/>
            <person name="Logacheva M."/>
        </authorList>
    </citation>
    <scope>NUCLEOTIDE SEQUENCE</scope>
    <source>
        <strain evidence="2">Hsosn_3</strain>
        <tissue evidence="2">Leaf</tissue>
    </source>
</reference>
<evidence type="ECO:0000313" key="3">
    <source>
        <dbReference type="Proteomes" id="UP001237642"/>
    </source>
</evidence>